<feature type="transmembrane region" description="Helical" evidence="8">
    <location>
        <begin position="84"/>
        <end position="104"/>
    </location>
</feature>
<dbReference type="Pfam" id="PF08449">
    <property type="entry name" value="UAA"/>
    <property type="match status" value="1"/>
</dbReference>
<comment type="similarity">
    <text evidence="2">Belongs to the nucleotide-sugar transporter family. SLC35B subfamily.</text>
</comment>
<organism evidence="9 10">
    <name type="scientific">Leptotrombidium deliense</name>
    <dbReference type="NCBI Taxonomy" id="299467"/>
    <lineage>
        <taxon>Eukaryota</taxon>
        <taxon>Metazoa</taxon>
        <taxon>Ecdysozoa</taxon>
        <taxon>Arthropoda</taxon>
        <taxon>Chelicerata</taxon>
        <taxon>Arachnida</taxon>
        <taxon>Acari</taxon>
        <taxon>Acariformes</taxon>
        <taxon>Trombidiformes</taxon>
        <taxon>Prostigmata</taxon>
        <taxon>Anystina</taxon>
        <taxon>Parasitengona</taxon>
        <taxon>Trombiculoidea</taxon>
        <taxon>Trombiculidae</taxon>
        <taxon>Leptotrombidium</taxon>
    </lineage>
</organism>
<keyword evidence="6 8" id="KW-0472">Membrane</keyword>
<dbReference type="VEuPathDB" id="VectorBase:LDEU007632"/>
<evidence type="ECO:0000256" key="6">
    <source>
        <dbReference type="ARBA" id="ARBA00023136"/>
    </source>
</evidence>
<proteinExistence type="inferred from homology"/>
<dbReference type="EMBL" id="NCKV01004915">
    <property type="protein sequence ID" value="RWS24408.1"/>
    <property type="molecule type" value="Genomic_DNA"/>
</dbReference>
<name>A0A443SA24_9ACAR</name>
<feature type="transmembrane region" description="Helical" evidence="8">
    <location>
        <begin position="125"/>
        <end position="154"/>
    </location>
</feature>
<dbReference type="InterPro" id="IPR013657">
    <property type="entry name" value="SCL35B1-4/HUT1"/>
</dbReference>
<protein>
    <recommendedName>
        <fullName evidence="7">Adenosine 3'-phospho 5'-phosphosulfate transporter 1</fullName>
    </recommendedName>
</protein>
<reference evidence="9 10" key="1">
    <citation type="journal article" date="2018" name="Gigascience">
        <title>Genomes of trombidid mites reveal novel predicted allergens and laterally-transferred genes associated with secondary metabolism.</title>
        <authorList>
            <person name="Dong X."/>
            <person name="Chaisiri K."/>
            <person name="Xia D."/>
            <person name="Armstrong S.D."/>
            <person name="Fang Y."/>
            <person name="Donnelly M.J."/>
            <person name="Kadowaki T."/>
            <person name="McGarry J.W."/>
            <person name="Darby A.C."/>
            <person name="Makepeace B.L."/>
        </authorList>
    </citation>
    <scope>NUCLEOTIDE SEQUENCE [LARGE SCALE GENOMIC DNA]</scope>
    <source>
        <strain evidence="9">UoL-UT</strain>
    </source>
</reference>
<keyword evidence="10" id="KW-1185">Reference proteome</keyword>
<gene>
    <name evidence="9" type="ORF">B4U80_04501</name>
</gene>
<dbReference type="Proteomes" id="UP000288716">
    <property type="component" value="Unassembled WGS sequence"/>
</dbReference>
<dbReference type="OrthoDB" id="10035043at2759"/>
<evidence type="ECO:0000313" key="9">
    <source>
        <dbReference type="EMBL" id="RWS24408.1"/>
    </source>
</evidence>
<dbReference type="GO" id="GO:0046964">
    <property type="term" value="F:3'-phosphoadenosine 5'-phosphosulfate transmembrane transporter activity"/>
    <property type="evidence" value="ECO:0007669"/>
    <property type="project" value="TreeGrafter"/>
</dbReference>
<dbReference type="PANTHER" id="PTHR10778">
    <property type="entry name" value="SOLUTE CARRIER FAMILY 35 MEMBER B"/>
    <property type="match status" value="1"/>
</dbReference>
<evidence type="ECO:0000256" key="7">
    <source>
        <dbReference type="ARBA" id="ARBA00039668"/>
    </source>
</evidence>
<dbReference type="AlphaFoldDB" id="A0A443SA24"/>
<evidence type="ECO:0000256" key="3">
    <source>
        <dbReference type="ARBA" id="ARBA00022448"/>
    </source>
</evidence>
<evidence type="ECO:0000256" key="4">
    <source>
        <dbReference type="ARBA" id="ARBA00022692"/>
    </source>
</evidence>
<keyword evidence="5 8" id="KW-1133">Transmembrane helix</keyword>
<sequence length="225" mass="25374">MLMSQIVGGKKYMTSDYVFAISISTGMCLFLFTNPKNVNNNNAGEMTYYKLFDGLLVLALYLSFDSFTSNWQGKLFEKYKISTLQMMAAVNFYSILLTFTSLTEQGDLIPALKIVFSTPELVRDCFLLSLCSAAGQLFVFYTIATFGAIVFVTIMTLRQALAILLSCLIYGHALTAVAFIGIIVVFVTLFIQTFLKCRKNLMLCKRNKDERREKSGDKRSFVLNQ</sequence>
<evidence type="ECO:0000256" key="5">
    <source>
        <dbReference type="ARBA" id="ARBA00022989"/>
    </source>
</evidence>
<dbReference type="GO" id="GO:0000139">
    <property type="term" value="C:Golgi membrane"/>
    <property type="evidence" value="ECO:0007669"/>
    <property type="project" value="TreeGrafter"/>
</dbReference>
<comment type="caution">
    <text evidence="9">The sequence shown here is derived from an EMBL/GenBank/DDBJ whole genome shotgun (WGS) entry which is preliminary data.</text>
</comment>
<evidence type="ECO:0000256" key="1">
    <source>
        <dbReference type="ARBA" id="ARBA00004141"/>
    </source>
</evidence>
<feature type="non-terminal residue" evidence="9">
    <location>
        <position position="225"/>
    </location>
</feature>
<dbReference type="PANTHER" id="PTHR10778:SF13">
    <property type="entry name" value="ADENOSINE 3'-PHOSPHO 5'-PHOSPHOSULFATE TRANSPORTER 1"/>
    <property type="match status" value="1"/>
</dbReference>
<feature type="transmembrane region" description="Helical" evidence="8">
    <location>
        <begin position="17"/>
        <end position="35"/>
    </location>
</feature>
<feature type="transmembrane region" description="Helical" evidence="8">
    <location>
        <begin position="47"/>
        <end position="64"/>
    </location>
</feature>
<comment type="subcellular location">
    <subcellularLocation>
        <location evidence="1">Membrane</location>
        <topology evidence="1">Multi-pass membrane protein</topology>
    </subcellularLocation>
</comment>
<evidence type="ECO:0000313" key="10">
    <source>
        <dbReference type="Proteomes" id="UP000288716"/>
    </source>
</evidence>
<evidence type="ECO:0000256" key="8">
    <source>
        <dbReference type="SAM" id="Phobius"/>
    </source>
</evidence>
<keyword evidence="3" id="KW-0813">Transport</keyword>
<accession>A0A443SA24</accession>
<feature type="transmembrane region" description="Helical" evidence="8">
    <location>
        <begin position="160"/>
        <end position="191"/>
    </location>
</feature>
<keyword evidence="4 8" id="KW-0812">Transmembrane</keyword>
<dbReference type="STRING" id="299467.A0A443SA24"/>
<dbReference type="GO" id="GO:0005789">
    <property type="term" value="C:endoplasmic reticulum membrane"/>
    <property type="evidence" value="ECO:0007669"/>
    <property type="project" value="TreeGrafter"/>
</dbReference>
<evidence type="ECO:0000256" key="2">
    <source>
        <dbReference type="ARBA" id="ARBA00010694"/>
    </source>
</evidence>